<dbReference type="Proteomes" id="UP000308444">
    <property type="component" value="Unassembled WGS sequence"/>
</dbReference>
<name>A0A9X9A714_BACCE</name>
<dbReference type="AlphaFoldDB" id="A0A9X9A714"/>
<evidence type="ECO:0000313" key="2">
    <source>
        <dbReference type="Proteomes" id="UP000308444"/>
    </source>
</evidence>
<gene>
    <name evidence="1" type="ORF">FC695_21660</name>
</gene>
<evidence type="ECO:0000313" key="1">
    <source>
        <dbReference type="EMBL" id="TKJ00410.1"/>
    </source>
</evidence>
<reference evidence="1 2" key="1">
    <citation type="journal article" date="2019" name="Environ. Microbiol.">
        <title>An active ?-lactamase is a part of an orchestrated cell wall stress resistance network of Bacillus subtilis and related rhizosphere species.</title>
        <authorList>
            <person name="Bucher T."/>
            <person name="Keren-Paz A."/>
            <person name="Hausser J."/>
            <person name="Olender T."/>
            <person name="Cytryn E."/>
            <person name="Kolodkin-Gal I."/>
        </authorList>
    </citation>
    <scope>NUCLEOTIDE SEQUENCE [LARGE SCALE GENOMIC DNA]</scope>
    <source>
        <strain evidence="1 2">I32</strain>
    </source>
</reference>
<dbReference type="EMBL" id="SZOH01001591">
    <property type="protein sequence ID" value="TKJ00410.1"/>
    <property type="molecule type" value="Genomic_DNA"/>
</dbReference>
<accession>A0A9X9A714</accession>
<feature type="non-terminal residue" evidence="1">
    <location>
        <position position="80"/>
    </location>
</feature>
<proteinExistence type="predicted"/>
<comment type="caution">
    <text evidence="1">The sequence shown here is derived from an EMBL/GenBank/DDBJ whole genome shotgun (WGS) entry which is preliminary data.</text>
</comment>
<organism evidence="1 2">
    <name type="scientific">Bacillus cereus</name>
    <dbReference type="NCBI Taxonomy" id="1396"/>
    <lineage>
        <taxon>Bacteria</taxon>
        <taxon>Bacillati</taxon>
        <taxon>Bacillota</taxon>
        <taxon>Bacilli</taxon>
        <taxon>Bacillales</taxon>
        <taxon>Bacillaceae</taxon>
        <taxon>Bacillus</taxon>
        <taxon>Bacillus cereus group</taxon>
    </lineage>
</organism>
<protein>
    <submittedName>
        <fullName evidence="1">Uncharacterized protein</fullName>
    </submittedName>
</protein>
<sequence length="80" mass="8927">MLQEIIKQDTFDQEQTPAMLQLETGTASHSAFCFAMAVNHNNHMQFAVLGANDSTLKSFRAAISMGTQRLYFGEGQKEEL</sequence>